<protein>
    <recommendedName>
        <fullName evidence="2">HMA domain-containing protein</fullName>
    </recommendedName>
</protein>
<dbReference type="Pfam" id="PF00403">
    <property type="entry name" value="HMA"/>
    <property type="match status" value="1"/>
</dbReference>
<dbReference type="AlphaFoldDB" id="A0A6P1M0W8"/>
<evidence type="ECO:0000313" key="3">
    <source>
        <dbReference type="EMBL" id="QHI68200.1"/>
    </source>
</evidence>
<dbReference type="PROSITE" id="PS51257">
    <property type="entry name" value="PROKAR_LIPOPROTEIN"/>
    <property type="match status" value="1"/>
</dbReference>
<gene>
    <name evidence="3" type="ORF">GT409_01620</name>
</gene>
<evidence type="ECO:0000256" key="1">
    <source>
        <dbReference type="SAM" id="SignalP"/>
    </source>
</evidence>
<dbReference type="EMBL" id="CP047593">
    <property type="protein sequence ID" value="QHI68200.1"/>
    <property type="molecule type" value="Genomic_DNA"/>
</dbReference>
<feature type="chain" id="PRO_5027109364" description="HMA domain-containing protein" evidence="1">
    <location>
        <begin position="23"/>
        <end position="109"/>
    </location>
</feature>
<keyword evidence="1" id="KW-0732">Signal</keyword>
<dbReference type="Proteomes" id="UP000464954">
    <property type="component" value="Chromosome"/>
</dbReference>
<dbReference type="Gene3D" id="3.30.70.100">
    <property type="match status" value="1"/>
</dbReference>
<dbReference type="GO" id="GO:0046872">
    <property type="term" value="F:metal ion binding"/>
    <property type="evidence" value="ECO:0007669"/>
    <property type="project" value="InterPro"/>
</dbReference>
<dbReference type="RefSeq" id="WP_160626290.1">
    <property type="nucleotide sequence ID" value="NZ_CP047593.1"/>
</dbReference>
<dbReference type="SUPFAM" id="SSF55008">
    <property type="entry name" value="HMA, heavy metal-associated domain"/>
    <property type="match status" value="1"/>
</dbReference>
<dbReference type="KEGG" id="taer:GT409_01620"/>
<reference evidence="3 4" key="1">
    <citation type="submission" date="2020-01" db="EMBL/GenBank/DDBJ databases">
        <title>Ponticoccus aerotolerans gen. nov., sp. nov., an anaerobic bacterium and proposal of Ponticoccusceae fam. nov., Ponticoccusles ord. nov. and Ponticoccuse classis nov. in the phylum Kiritimatiellaeota.</title>
        <authorList>
            <person name="Zhou L.Y."/>
            <person name="Du Z.J."/>
        </authorList>
    </citation>
    <scope>NUCLEOTIDE SEQUENCE [LARGE SCALE GENOMIC DNA]</scope>
    <source>
        <strain evidence="3 4">S-5007</strain>
    </source>
</reference>
<accession>A0A6P1M0W8</accession>
<name>A0A6P1M0W8_9BACT</name>
<sequence length="109" mass="12381">MKKQLLYSIFLVAALLSAACHRNDIRTETFQIEQLRSDEGVQLIAKALKTLPGIQEIRPNLETHTLTVVFNGRMLYLKNIEYTIVHAGFSLPYWPAPDEAKASLPEELQ</sequence>
<organism evidence="3 4">
    <name type="scientific">Tichowtungia aerotolerans</name>
    <dbReference type="NCBI Taxonomy" id="2697043"/>
    <lineage>
        <taxon>Bacteria</taxon>
        <taxon>Pseudomonadati</taxon>
        <taxon>Kiritimatiellota</taxon>
        <taxon>Tichowtungiia</taxon>
        <taxon>Tichowtungiales</taxon>
        <taxon>Tichowtungiaceae</taxon>
        <taxon>Tichowtungia</taxon>
    </lineage>
</organism>
<dbReference type="InterPro" id="IPR036163">
    <property type="entry name" value="HMA_dom_sf"/>
</dbReference>
<dbReference type="InterPro" id="IPR006121">
    <property type="entry name" value="HMA_dom"/>
</dbReference>
<dbReference type="PROSITE" id="PS50846">
    <property type="entry name" value="HMA_2"/>
    <property type="match status" value="1"/>
</dbReference>
<evidence type="ECO:0000259" key="2">
    <source>
        <dbReference type="PROSITE" id="PS50846"/>
    </source>
</evidence>
<proteinExistence type="predicted"/>
<feature type="domain" description="HMA" evidence="2">
    <location>
        <begin position="26"/>
        <end position="88"/>
    </location>
</feature>
<keyword evidence="4" id="KW-1185">Reference proteome</keyword>
<dbReference type="CDD" id="cd00371">
    <property type="entry name" value="HMA"/>
    <property type="match status" value="1"/>
</dbReference>
<feature type="signal peptide" evidence="1">
    <location>
        <begin position="1"/>
        <end position="22"/>
    </location>
</feature>
<evidence type="ECO:0000313" key="4">
    <source>
        <dbReference type="Proteomes" id="UP000464954"/>
    </source>
</evidence>